<name>A0A0D6R6D7_ARACU</name>
<dbReference type="GO" id="GO:0048193">
    <property type="term" value="P:Golgi vesicle transport"/>
    <property type="evidence" value="ECO:0007669"/>
    <property type="project" value="InterPro"/>
</dbReference>
<evidence type="ECO:0000256" key="1">
    <source>
        <dbReference type="ARBA" id="ARBA00009063"/>
    </source>
</evidence>
<feature type="transmembrane region" description="Helical" evidence="10">
    <location>
        <begin position="231"/>
        <end position="250"/>
    </location>
</feature>
<comment type="subcellular location">
    <subcellularLocation>
        <location evidence="8">Golgi apparatus</location>
        <location evidence="8">trans-Golgi network membrane</location>
        <topology evidence="8">Single-pass type IV membrane protein</topology>
    </subcellularLocation>
</comment>
<evidence type="ECO:0000259" key="11">
    <source>
        <dbReference type="PROSITE" id="PS50192"/>
    </source>
</evidence>
<protein>
    <recommendedName>
        <fullName evidence="11">t-SNARE coiled-coil homology domain-containing protein</fullName>
    </recommendedName>
</protein>
<evidence type="ECO:0000256" key="5">
    <source>
        <dbReference type="ARBA" id="ARBA00022989"/>
    </source>
</evidence>
<keyword evidence="7 10" id="KW-0472">Membrane</keyword>
<dbReference type="PROSITE" id="PS00914">
    <property type="entry name" value="SYNTAXIN"/>
    <property type="match status" value="1"/>
</dbReference>
<sequence>MSAAQDPFYIVKEEIQDSVDKLQATYRRYEQLLPSSGERVHLTKELLSGCESIEWQVDELDRAIAVAAKDPVRFSIDEVELEKRKRWTGSTRTQMEALRKAVQTSMEKLPGKNHSATLIANGMRRELLRLPNDHTGAKPNHVMDPENDDFIQSESDRQVLLMKEQDQELDELSASVERLGGVGLTIHEELMGQERILNELDQDMDKTSNRLEFVQKKVALVMKKAGAKGQIMMIVFLLILFIVLVLLVFYT</sequence>
<evidence type="ECO:0000256" key="7">
    <source>
        <dbReference type="ARBA" id="ARBA00023136"/>
    </source>
</evidence>
<dbReference type="PANTHER" id="PTHR12791">
    <property type="entry name" value="GOLGI SNARE BET1-RELATED"/>
    <property type="match status" value="1"/>
</dbReference>
<dbReference type="SUPFAM" id="SSF58038">
    <property type="entry name" value="SNARE fusion complex"/>
    <property type="match status" value="1"/>
</dbReference>
<dbReference type="InterPro" id="IPR010989">
    <property type="entry name" value="SNARE"/>
</dbReference>
<proteinExistence type="inferred from homology"/>
<dbReference type="SUPFAM" id="SSF47661">
    <property type="entry name" value="t-snare proteins"/>
    <property type="match status" value="1"/>
</dbReference>
<dbReference type="InterPro" id="IPR006012">
    <property type="entry name" value="Syntaxin/epimorphin_CS"/>
</dbReference>
<dbReference type="Pfam" id="PF05739">
    <property type="entry name" value="SNARE"/>
    <property type="match status" value="1"/>
</dbReference>
<dbReference type="InterPro" id="IPR015260">
    <property type="entry name" value="Syntaxin-6/10/61_N"/>
</dbReference>
<evidence type="ECO:0000256" key="10">
    <source>
        <dbReference type="SAM" id="Phobius"/>
    </source>
</evidence>
<keyword evidence="5 10" id="KW-1133">Transmembrane helix</keyword>
<dbReference type="PROSITE" id="PS50192">
    <property type="entry name" value="T_SNARE"/>
    <property type="match status" value="1"/>
</dbReference>
<dbReference type="GO" id="GO:0006886">
    <property type="term" value="P:intracellular protein transport"/>
    <property type="evidence" value="ECO:0007669"/>
    <property type="project" value="InterPro"/>
</dbReference>
<dbReference type="EMBL" id="GCKF01026046">
    <property type="protein sequence ID" value="JAG98384.1"/>
    <property type="molecule type" value="Transcribed_RNA"/>
</dbReference>
<evidence type="ECO:0000256" key="3">
    <source>
        <dbReference type="ARBA" id="ARBA00022692"/>
    </source>
</evidence>
<dbReference type="GO" id="GO:0005484">
    <property type="term" value="F:SNAP receptor activity"/>
    <property type="evidence" value="ECO:0007669"/>
    <property type="project" value="InterPro"/>
</dbReference>
<evidence type="ECO:0000256" key="6">
    <source>
        <dbReference type="ARBA" id="ARBA00023034"/>
    </source>
</evidence>
<dbReference type="FunFam" id="1.20.58.90:FF:000004">
    <property type="entry name" value="Syntaxin 10"/>
    <property type="match status" value="1"/>
</dbReference>
<evidence type="ECO:0000256" key="9">
    <source>
        <dbReference type="SAM" id="Coils"/>
    </source>
</evidence>
<keyword evidence="6" id="KW-0333">Golgi apparatus</keyword>
<dbReference type="SMART" id="SM00397">
    <property type="entry name" value="t_SNARE"/>
    <property type="match status" value="1"/>
</dbReference>
<evidence type="ECO:0000313" key="12">
    <source>
        <dbReference type="EMBL" id="JAG98384.1"/>
    </source>
</evidence>
<dbReference type="GO" id="GO:0005802">
    <property type="term" value="C:trans-Golgi network"/>
    <property type="evidence" value="ECO:0007669"/>
    <property type="project" value="UniProtKB-ARBA"/>
</dbReference>
<comment type="similarity">
    <text evidence="1">Belongs to the syntaxin family.</text>
</comment>
<keyword evidence="3 10" id="KW-0812">Transmembrane</keyword>
<keyword evidence="9" id="KW-0175">Coiled coil</keyword>
<dbReference type="GO" id="GO:0031090">
    <property type="term" value="C:organelle membrane"/>
    <property type="evidence" value="ECO:0007669"/>
    <property type="project" value="UniProtKB-ARBA"/>
</dbReference>
<dbReference type="AlphaFoldDB" id="A0A0D6R6D7"/>
<keyword evidence="4" id="KW-0653">Protein transport</keyword>
<dbReference type="InterPro" id="IPR000727">
    <property type="entry name" value="T_SNARE_dom"/>
</dbReference>
<organism evidence="12">
    <name type="scientific">Araucaria cunninghamii</name>
    <name type="common">Hoop pine</name>
    <name type="synonym">Moreton Bay pine</name>
    <dbReference type="NCBI Taxonomy" id="56994"/>
    <lineage>
        <taxon>Eukaryota</taxon>
        <taxon>Viridiplantae</taxon>
        <taxon>Streptophyta</taxon>
        <taxon>Embryophyta</taxon>
        <taxon>Tracheophyta</taxon>
        <taxon>Spermatophyta</taxon>
        <taxon>Pinopsida</taxon>
        <taxon>Pinidae</taxon>
        <taxon>Conifers II</taxon>
        <taxon>Araucariales</taxon>
        <taxon>Araucariaceae</taxon>
        <taxon>Araucaria</taxon>
    </lineage>
</organism>
<feature type="domain" description="T-SNARE coiled-coil homology" evidence="11">
    <location>
        <begin position="159"/>
        <end position="221"/>
    </location>
</feature>
<evidence type="ECO:0000256" key="4">
    <source>
        <dbReference type="ARBA" id="ARBA00022927"/>
    </source>
</evidence>
<dbReference type="FunFam" id="1.20.5.110:FF:000034">
    <property type="entry name" value="syntaxin-61 isoform X1"/>
    <property type="match status" value="1"/>
</dbReference>
<keyword evidence="2" id="KW-0813">Transport</keyword>
<dbReference type="Gene3D" id="1.20.58.90">
    <property type="match status" value="1"/>
</dbReference>
<feature type="coiled-coil region" evidence="9">
    <location>
        <begin position="190"/>
        <end position="217"/>
    </location>
</feature>
<accession>A0A0D6R6D7</accession>
<reference evidence="12" key="1">
    <citation type="submission" date="2015-03" db="EMBL/GenBank/DDBJ databases">
        <title>A transcriptome of Araucaria cunninghamii, an australian fine timber species.</title>
        <authorList>
            <person name="Jing Yi C.J.Y."/>
            <person name="Yin San L.Y.S."/>
            <person name="Abdul Karim S.S."/>
            <person name="Wan Azmi N.N."/>
            <person name="Hercus R.R."/>
            <person name="Croft L.L."/>
        </authorList>
    </citation>
    <scope>NUCLEOTIDE SEQUENCE</scope>
    <source>
        <strain evidence="12">MI0301</strain>
        <tissue evidence="12">Leaf</tissue>
    </source>
</reference>
<evidence type="ECO:0000256" key="2">
    <source>
        <dbReference type="ARBA" id="ARBA00022448"/>
    </source>
</evidence>
<evidence type="ECO:0000256" key="8">
    <source>
        <dbReference type="ARBA" id="ARBA00037801"/>
    </source>
</evidence>
<dbReference type="Gene3D" id="1.20.5.110">
    <property type="match status" value="1"/>
</dbReference>
<dbReference type="CDD" id="cd15841">
    <property type="entry name" value="SNARE_Qc"/>
    <property type="match status" value="1"/>
</dbReference>
<dbReference type="CDD" id="cd21445">
    <property type="entry name" value="SNARE_NTD_AtSYP61-like"/>
    <property type="match status" value="1"/>
</dbReference>
<dbReference type="Pfam" id="PF09177">
    <property type="entry name" value="STX6_10_61_N"/>
    <property type="match status" value="1"/>
</dbReference>